<accession>A0A1E5XHH6</accession>
<dbReference type="EMBL" id="LAJE02000401">
    <property type="protein sequence ID" value="OEO28046.1"/>
    <property type="molecule type" value="Genomic_DNA"/>
</dbReference>
<name>A0A1E5XHH6_9HYPH</name>
<dbReference type="AlphaFoldDB" id="A0A1E5XHH6"/>
<feature type="compositionally biased region" description="Basic and acidic residues" evidence="1">
    <location>
        <begin position="176"/>
        <end position="187"/>
    </location>
</feature>
<gene>
    <name evidence="2" type="ORF">VW23_006520</name>
</gene>
<keyword evidence="3" id="KW-1185">Reference proteome</keyword>
<feature type="region of interest" description="Disordered" evidence="1">
    <location>
        <begin position="168"/>
        <end position="195"/>
    </location>
</feature>
<evidence type="ECO:0000256" key="1">
    <source>
        <dbReference type="SAM" id="MobiDB-lite"/>
    </source>
</evidence>
<evidence type="ECO:0000313" key="2">
    <source>
        <dbReference type="EMBL" id="OEO28046.1"/>
    </source>
</evidence>
<protein>
    <submittedName>
        <fullName evidence="2">Uncharacterized protein</fullName>
    </submittedName>
</protein>
<dbReference type="RefSeq" id="WP_069912622.1">
    <property type="nucleotide sequence ID" value="NZ_LAJE02000401.1"/>
</dbReference>
<sequence length="213" mass="23925">MNQDANGAELVEQWTLPFAARLGSSIRSKGLYLEIRARLPVAARKSLSLKAGELALRMPQTAAKQFAATSALVSRALEGIESLPVIPREIEDILGISTTERHRWLKDGRLPSAGTRSVKLRGRARKVTFHVFDPRVVEDILDHGLIDTWREDDAVTAAENRRNAAWKAKLTRARKTAREPAPRKPDGEPSAQVDEDRFKLRGWAEFERDTLLR</sequence>
<dbReference type="OrthoDB" id="7277765at2"/>
<proteinExistence type="predicted"/>
<comment type="caution">
    <text evidence="2">The sequence shown here is derived from an EMBL/GenBank/DDBJ whole genome shotgun (WGS) entry which is preliminary data.</text>
</comment>
<dbReference type="Proteomes" id="UP000095463">
    <property type="component" value="Unassembled WGS sequence"/>
</dbReference>
<reference evidence="2 3" key="1">
    <citation type="journal article" date="2015" name="Genome Announc.">
        <title>Genome Assemblies of Three Soil-Associated Devosia species: D. insulae, D. limi, and D. soli.</title>
        <authorList>
            <person name="Hassan Y.I."/>
            <person name="Lepp D."/>
            <person name="Zhou T."/>
        </authorList>
    </citation>
    <scope>NUCLEOTIDE SEQUENCE [LARGE SCALE GENOMIC DNA]</scope>
    <source>
        <strain evidence="2 3">DS-56</strain>
    </source>
</reference>
<evidence type="ECO:0000313" key="3">
    <source>
        <dbReference type="Proteomes" id="UP000095463"/>
    </source>
</evidence>
<organism evidence="2 3">
    <name type="scientific">Devosia insulae DS-56</name>
    <dbReference type="NCBI Taxonomy" id="1116389"/>
    <lineage>
        <taxon>Bacteria</taxon>
        <taxon>Pseudomonadati</taxon>
        <taxon>Pseudomonadota</taxon>
        <taxon>Alphaproteobacteria</taxon>
        <taxon>Hyphomicrobiales</taxon>
        <taxon>Devosiaceae</taxon>
        <taxon>Devosia</taxon>
    </lineage>
</organism>